<dbReference type="RefSeq" id="WP_104710998.1">
    <property type="nucleotide sequence ID" value="NZ_PTRA01000001.1"/>
</dbReference>
<keyword evidence="6" id="KW-0342">GTP-binding</keyword>
<keyword evidence="9" id="KW-0548">Nucleotidyltransferase</keyword>
<evidence type="ECO:0000256" key="3">
    <source>
        <dbReference type="ARBA" id="ARBA00022723"/>
    </source>
</evidence>
<dbReference type="AlphaFoldDB" id="A0A2S7IP90"/>
<dbReference type="InterPro" id="IPR013482">
    <property type="entry name" value="Molybde_CF_guanTrfase"/>
</dbReference>
<evidence type="ECO:0000313" key="9">
    <source>
        <dbReference type="EMBL" id="PQA59479.1"/>
    </source>
</evidence>
<dbReference type="InterPro" id="IPR029044">
    <property type="entry name" value="Nucleotide-diphossugar_trans"/>
</dbReference>
<dbReference type="Pfam" id="PF12804">
    <property type="entry name" value="NTP_transf_3"/>
    <property type="match status" value="1"/>
</dbReference>
<keyword evidence="1" id="KW-0963">Cytoplasm</keyword>
<dbReference type="CDD" id="cd02503">
    <property type="entry name" value="MobA"/>
    <property type="match status" value="1"/>
</dbReference>
<dbReference type="Gene3D" id="3.90.550.10">
    <property type="entry name" value="Spore Coat Polysaccharide Biosynthesis Protein SpsA, Chain A"/>
    <property type="match status" value="1"/>
</dbReference>
<evidence type="ECO:0000256" key="4">
    <source>
        <dbReference type="ARBA" id="ARBA00022741"/>
    </source>
</evidence>
<evidence type="ECO:0000256" key="6">
    <source>
        <dbReference type="ARBA" id="ARBA00023134"/>
    </source>
</evidence>
<comment type="caution">
    <text evidence="9">The sequence shown here is derived from an EMBL/GenBank/DDBJ whole genome shotgun (WGS) entry which is preliminary data.</text>
</comment>
<keyword evidence="10" id="KW-1185">Reference proteome</keyword>
<gene>
    <name evidence="9" type="ORF">C5O19_07485</name>
</gene>
<dbReference type="GO" id="GO:0046872">
    <property type="term" value="F:metal ion binding"/>
    <property type="evidence" value="ECO:0007669"/>
    <property type="project" value="UniProtKB-KW"/>
</dbReference>
<dbReference type="EMBL" id="PTRA01000001">
    <property type="protein sequence ID" value="PQA59479.1"/>
    <property type="molecule type" value="Genomic_DNA"/>
</dbReference>
<dbReference type="PANTHER" id="PTHR19136">
    <property type="entry name" value="MOLYBDENUM COFACTOR GUANYLYLTRANSFERASE"/>
    <property type="match status" value="1"/>
</dbReference>
<evidence type="ECO:0000256" key="1">
    <source>
        <dbReference type="ARBA" id="ARBA00022490"/>
    </source>
</evidence>
<keyword evidence="3" id="KW-0479">Metal-binding</keyword>
<dbReference type="GO" id="GO:0005525">
    <property type="term" value="F:GTP binding"/>
    <property type="evidence" value="ECO:0007669"/>
    <property type="project" value="UniProtKB-KW"/>
</dbReference>
<evidence type="ECO:0000256" key="7">
    <source>
        <dbReference type="ARBA" id="ARBA00023150"/>
    </source>
</evidence>
<sequence>MALLPDTEVTPPLWGLVLGGGQSTRMGTDKAWLPYGNQPQWKRAYELLQRYCECVYVSVNPEQQRPAVENCQIDSYQQGPMGGLLTAFGTNSSVAWLVLAVDMPLVQHVTLESLVQNRNSASLATAFAGADALPEPLVTIYEPRSFSLIRLLFEKNHLSLRKFLTTSDVTLLCPPQPSELISVDTPEAYRYWKEQLASSSC</sequence>
<evidence type="ECO:0000256" key="5">
    <source>
        <dbReference type="ARBA" id="ARBA00022842"/>
    </source>
</evidence>
<dbReference type="Proteomes" id="UP000239590">
    <property type="component" value="Unassembled WGS sequence"/>
</dbReference>
<keyword evidence="2 9" id="KW-0808">Transferase</keyword>
<evidence type="ECO:0000313" key="10">
    <source>
        <dbReference type="Proteomes" id="UP000239590"/>
    </source>
</evidence>
<dbReference type="GO" id="GO:0016779">
    <property type="term" value="F:nucleotidyltransferase activity"/>
    <property type="evidence" value="ECO:0007669"/>
    <property type="project" value="UniProtKB-KW"/>
</dbReference>
<evidence type="ECO:0000259" key="8">
    <source>
        <dbReference type="Pfam" id="PF12804"/>
    </source>
</evidence>
<dbReference type="SUPFAM" id="SSF53448">
    <property type="entry name" value="Nucleotide-diphospho-sugar transferases"/>
    <property type="match status" value="1"/>
</dbReference>
<protein>
    <submittedName>
        <fullName evidence="9">Molybdenum cofactor guanylyltransferase</fullName>
    </submittedName>
</protein>
<keyword evidence="4" id="KW-0547">Nucleotide-binding</keyword>
<keyword evidence="7" id="KW-0501">Molybdenum cofactor biosynthesis</keyword>
<feature type="domain" description="MobA-like NTP transferase" evidence="8">
    <location>
        <begin position="15"/>
        <end position="164"/>
    </location>
</feature>
<proteinExistence type="predicted"/>
<dbReference type="OrthoDB" id="9788394at2"/>
<keyword evidence="5" id="KW-0460">Magnesium</keyword>
<evidence type="ECO:0000256" key="2">
    <source>
        <dbReference type="ARBA" id="ARBA00022679"/>
    </source>
</evidence>
<reference evidence="10" key="1">
    <citation type="submission" date="2018-02" db="EMBL/GenBank/DDBJ databases">
        <title>Genome sequencing of Solimonas sp. HR-BB.</title>
        <authorList>
            <person name="Lee Y."/>
            <person name="Jeon C.O."/>
        </authorList>
    </citation>
    <scope>NUCLEOTIDE SEQUENCE [LARGE SCALE GENOMIC DNA]</scope>
    <source>
        <strain evidence="10">HR-U</strain>
    </source>
</reference>
<name>A0A2S7IP90_9BACT</name>
<dbReference type="InterPro" id="IPR025877">
    <property type="entry name" value="MobA-like_NTP_Trfase"/>
</dbReference>
<dbReference type="PANTHER" id="PTHR19136:SF81">
    <property type="entry name" value="MOLYBDENUM COFACTOR GUANYLYLTRANSFERASE"/>
    <property type="match status" value="1"/>
</dbReference>
<accession>A0A2S7IP90</accession>
<organism evidence="9 10">
    <name type="scientific">Siphonobacter curvatus</name>
    <dbReference type="NCBI Taxonomy" id="2094562"/>
    <lineage>
        <taxon>Bacteria</taxon>
        <taxon>Pseudomonadati</taxon>
        <taxon>Bacteroidota</taxon>
        <taxon>Cytophagia</taxon>
        <taxon>Cytophagales</taxon>
        <taxon>Cytophagaceae</taxon>
        <taxon>Siphonobacter</taxon>
    </lineage>
</organism>
<dbReference type="GO" id="GO:0006777">
    <property type="term" value="P:Mo-molybdopterin cofactor biosynthetic process"/>
    <property type="evidence" value="ECO:0007669"/>
    <property type="project" value="UniProtKB-KW"/>
</dbReference>